<name>A0ABZ1BLI2_9FIRM</name>
<dbReference type="InterPro" id="IPR043168">
    <property type="entry name" value="DegV_C"/>
</dbReference>
<evidence type="ECO:0000313" key="2">
    <source>
        <dbReference type="EMBL" id="WRP13378.1"/>
    </source>
</evidence>
<reference evidence="3" key="1">
    <citation type="submission" date="2023-12" db="EMBL/GenBank/DDBJ databases">
        <title>Novel isolates from deep terrestrial aquifers shed light on the physiology and ecology of the class Limnochordia.</title>
        <authorList>
            <person name="Karnachuk O.V."/>
            <person name="Lukina A.P."/>
            <person name="Avakyan M.R."/>
            <person name="Kadnikov V."/>
            <person name="Begmatov S."/>
            <person name="Beletsky A.V."/>
            <person name="Mardanov A.V."/>
            <person name="Ravin N.V."/>
        </authorList>
    </citation>
    <scope>NUCLEOTIDE SEQUENCE [LARGE SCALE GENOMIC DNA]</scope>
    <source>
        <strain evidence="3">LN</strain>
    </source>
</reference>
<dbReference type="InterPro" id="IPR003797">
    <property type="entry name" value="DegV"/>
</dbReference>
<evidence type="ECO:0000256" key="1">
    <source>
        <dbReference type="ARBA" id="ARBA00023121"/>
    </source>
</evidence>
<organism evidence="2 3">
    <name type="scientific">Geochorda subterranea</name>
    <dbReference type="NCBI Taxonomy" id="3109564"/>
    <lineage>
        <taxon>Bacteria</taxon>
        <taxon>Bacillati</taxon>
        <taxon>Bacillota</taxon>
        <taxon>Limnochordia</taxon>
        <taxon>Limnochordales</taxon>
        <taxon>Geochordaceae</taxon>
        <taxon>Geochorda</taxon>
    </lineage>
</organism>
<dbReference type="PROSITE" id="PS51482">
    <property type="entry name" value="DEGV"/>
    <property type="match status" value="1"/>
</dbReference>
<dbReference type="SUPFAM" id="SSF82549">
    <property type="entry name" value="DAK1/DegV-like"/>
    <property type="match status" value="1"/>
</dbReference>
<proteinExistence type="predicted"/>
<gene>
    <name evidence="2" type="ORF">VLY81_07915</name>
</gene>
<dbReference type="Pfam" id="PF02645">
    <property type="entry name" value="DegV"/>
    <property type="match status" value="1"/>
</dbReference>
<keyword evidence="3" id="KW-1185">Reference proteome</keyword>
<dbReference type="InterPro" id="IPR050270">
    <property type="entry name" value="DegV_domain_contain"/>
</dbReference>
<keyword evidence="1" id="KW-0446">Lipid-binding</keyword>
<dbReference type="RefSeq" id="WP_324667623.1">
    <property type="nucleotide sequence ID" value="NZ_CP141614.1"/>
</dbReference>
<evidence type="ECO:0000313" key="3">
    <source>
        <dbReference type="Proteomes" id="UP001333102"/>
    </source>
</evidence>
<sequence>MDQSGRRIKIVTDSMADLPPSWVEQLRVRVVPLHVLFKDRSYRDGIDVTHDAFMRMMREGFDEGVLPRTSHPSPADFVAVYEEVARQGETEAILSIHASSEISATYQSAVMAARQFEQVPVRVVDTRQVSMGEGLMVREAVRAVDAGEPLDAVVRRIEALGRRMRIHFTVATLDYLWKNGRIGRATAFVGGILQLKPVMAFEDGVVTPVERVRGRARSLERIAEIVAEQTGGHGDSLSIVHADAADDAEAFKEQILQRARFEEVMVTTLGATIGSHAGPGALGAIYVLREGA</sequence>
<dbReference type="PANTHER" id="PTHR33434:SF2">
    <property type="entry name" value="FATTY ACID-BINDING PROTEIN TM_1468"/>
    <property type="match status" value="1"/>
</dbReference>
<dbReference type="NCBIfam" id="TIGR00762">
    <property type="entry name" value="DegV"/>
    <property type="match status" value="1"/>
</dbReference>
<protein>
    <submittedName>
        <fullName evidence="2">DegV family protein</fullName>
    </submittedName>
</protein>
<dbReference type="Gene3D" id="3.30.1180.10">
    <property type="match status" value="1"/>
</dbReference>
<dbReference type="PANTHER" id="PTHR33434">
    <property type="entry name" value="DEGV DOMAIN-CONTAINING PROTEIN DR_1986-RELATED"/>
    <property type="match status" value="1"/>
</dbReference>
<dbReference type="Proteomes" id="UP001333102">
    <property type="component" value="Chromosome"/>
</dbReference>
<accession>A0ABZ1BLI2</accession>
<dbReference type="EMBL" id="CP141614">
    <property type="protein sequence ID" value="WRP13378.1"/>
    <property type="molecule type" value="Genomic_DNA"/>
</dbReference>
<dbReference type="Gene3D" id="3.40.50.10170">
    <property type="match status" value="1"/>
</dbReference>